<evidence type="ECO:0000313" key="1">
    <source>
        <dbReference type="EMBL" id="SDC87739.1"/>
    </source>
</evidence>
<dbReference type="Gene3D" id="1.10.10.2830">
    <property type="match status" value="1"/>
</dbReference>
<dbReference type="EMBL" id="FMZQ01000007">
    <property type="protein sequence ID" value="SDC87739.1"/>
    <property type="molecule type" value="Genomic_DNA"/>
</dbReference>
<protein>
    <submittedName>
        <fullName evidence="1">Uncharacterized protein</fullName>
    </submittedName>
</protein>
<dbReference type="RefSeq" id="WP_017362438.1">
    <property type="nucleotide sequence ID" value="NZ_FMZQ01000007.1"/>
</dbReference>
<evidence type="ECO:0000313" key="2">
    <source>
        <dbReference type="Proteomes" id="UP000199467"/>
    </source>
</evidence>
<dbReference type="SUPFAM" id="SSF109709">
    <property type="entry name" value="KorB DNA-binding domain-like"/>
    <property type="match status" value="1"/>
</dbReference>
<gene>
    <name evidence="1" type="ORF">SAMN05216576_107276</name>
</gene>
<dbReference type="GeneID" id="57608945"/>
<sequence length="195" mass="21539">MANKRFDQAMERIQSPSFNDMPLLARADTFKELKDGGLLNKEIAALAKKTPQHVEQLLILATAEPGVRRLIAREQVTYAMVIEAVRDERRGGQSALTALNRMVANAREAGRSRAMRRDLEPVKLPNRRTLISMLTELTPLRAPIAEQLDAGQDEMSISISQSQGRVLVSLLDVVLIGKRPGKKARSSARDAKGAM</sequence>
<proteinExistence type="predicted"/>
<accession>A0A1G6Q5V2</accession>
<dbReference type="AlphaFoldDB" id="A0A1G6Q5V2"/>
<reference evidence="2" key="1">
    <citation type="submission" date="2016-10" db="EMBL/GenBank/DDBJ databases">
        <authorList>
            <person name="Varghese N."/>
            <person name="Submissions S."/>
        </authorList>
    </citation>
    <scope>NUCLEOTIDE SEQUENCE [LARGE SCALE GENOMIC DNA]</scope>
    <source>
        <strain evidence="2">DSM 26382</strain>
    </source>
</reference>
<organism evidence="1 2">
    <name type="scientific">Ectopseudomonas chengduensis</name>
    <dbReference type="NCBI Taxonomy" id="489632"/>
    <lineage>
        <taxon>Bacteria</taxon>
        <taxon>Pseudomonadati</taxon>
        <taxon>Pseudomonadota</taxon>
        <taxon>Gammaproteobacteria</taxon>
        <taxon>Pseudomonadales</taxon>
        <taxon>Pseudomonadaceae</taxon>
        <taxon>Ectopseudomonas</taxon>
    </lineage>
</organism>
<name>A0A1G6Q5V2_9GAMM</name>
<keyword evidence="2" id="KW-1185">Reference proteome</keyword>
<dbReference type="Proteomes" id="UP000199467">
    <property type="component" value="Unassembled WGS sequence"/>
</dbReference>